<evidence type="ECO:0000313" key="1">
    <source>
        <dbReference type="EMBL" id="GAH05316.1"/>
    </source>
</evidence>
<name>X1CAW6_9ZZZZ</name>
<evidence type="ECO:0008006" key="2">
    <source>
        <dbReference type="Google" id="ProtNLM"/>
    </source>
</evidence>
<accession>X1CAW6</accession>
<reference evidence="1" key="1">
    <citation type="journal article" date="2014" name="Front. Microbiol.">
        <title>High frequency of phylogenetically diverse reductive dehalogenase-homologous genes in deep subseafloor sedimentary metagenomes.</title>
        <authorList>
            <person name="Kawai M."/>
            <person name="Futagami T."/>
            <person name="Toyoda A."/>
            <person name="Takaki Y."/>
            <person name="Nishi S."/>
            <person name="Hori S."/>
            <person name="Arai W."/>
            <person name="Tsubouchi T."/>
            <person name="Morono Y."/>
            <person name="Uchiyama I."/>
            <person name="Ito T."/>
            <person name="Fujiyama A."/>
            <person name="Inagaki F."/>
            <person name="Takami H."/>
        </authorList>
    </citation>
    <scope>NUCLEOTIDE SEQUENCE</scope>
    <source>
        <strain evidence="1">Expedition CK06-06</strain>
    </source>
</reference>
<organism evidence="1">
    <name type="scientific">marine sediment metagenome</name>
    <dbReference type="NCBI Taxonomy" id="412755"/>
    <lineage>
        <taxon>unclassified sequences</taxon>
        <taxon>metagenomes</taxon>
        <taxon>ecological metagenomes</taxon>
    </lineage>
</organism>
<gene>
    <name evidence="1" type="ORF">S01H4_38492</name>
</gene>
<dbReference type="EMBL" id="BART01020760">
    <property type="protein sequence ID" value="GAH05316.1"/>
    <property type="molecule type" value="Genomic_DNA"/>
</dbReference>
<proteinExistence type="predicted"/>
<dbReference type="AlphaFoldDB" id="X1CAW6"/>
<sequence length="65" mass="7446">MQPIRTISEISAHIKILPVRQISLYQKISIKAKRLRSLGMSYQQIAESLNTSEATIVRACKYKKL</sequence>
<comment type="caution">
    <text evidence="1">The sequence shown here is derived from an EMBL/GenBank/DDBJ whole genome shotgun (WGS) entry which is preliminary data.</text>
</comment>
<protein>
    <recommendedName>
        <fullName evidence="2">RNA polymerase sigma factor 70 region 4 type 2 domain-containing protein</fullName>
    </recommendedName>
</protein>